<evidence type="ECO:0000259" key="1">
    <source>
        <dbReference type="Pfam" id="PF03544"/>
    </source>
</evidence>
<name>A0A918KEC5_9PROT</name>
<dbReference type="RefSeq" id="WP_189581542.1">
    <property type="nucleotide sequence ID" value="NZ_BMYV01000001.1"/>
</dbReference>
<keyword evidence="3" id="KW-1185">Reference proteome</keyword>
<reference evidence="2 3" key="1">
    <citation type="journal article" date="2014" name="Int. J. Syst. Evol. Microbiol.">
        <title>Complete genome sequence of Corynebacterium casei LMG S-19264T (=DSM 44701T), isolated from a smear-ripened cheese.</title>
        <authorList>
            <consortium name="US DOE Joint Genome Institute (JGI-PGF)"/>
            <person name="Walter F."/>
            <person name="Albersmeier A."/>
            <person name="Kalinowski J."/>
            <person name="Ruckert C."/>
        </authorList>
    </citation>
    <scope>NUCLEOTIDE SEQUENCE [LARGE SCALE GENOMIC DNA]</scope>
    <source>
        <strain evidence="2 3">KCTC 23968</strain>
    </source>
</reference>
<dbReference type="Pfam" id="PF03544">
    <property type="entry name" value="TonB_C"/>
    <property type="match status" value="1"/>
</dbReference>
<protein>
    <recommendedName>
        <fullName evidence="1">TonB C-terminal domain-containing protein</fullName>
    </recommendedName>
</protein>
<dbReference type="InterPro" id="IPR037682">
    <property type="entry name" value="TonB_C"/>
</dbReference>
<feature type="domain" description="TonB C-terminal" evidence="1">
    <location>
        <begin position="84"/>
        <end position="158"/>
    </location>
</feature>
<organism evidence="2 3">
    <name type="scientific">Litorimonas cladophorae</name>
    <dbReference type="NCBI Taxonomy" id="1220491"/>
    <lineage>
        <taxon>Bacteria</taxon>
        <taxon>Pseudomonadati</taxon>
        <taxon>Pseudomonadota</taxon>
        <taxon>Alphaproteobacteria</taxon>
        <taxon>Maricaulales</taxon>
        <taxon>Robiginitomaculaceae</taxon>
    </lineage>
</organism>
<comment type="caution">
    <text evidence="2">The sequence shown here is derived from an EMBL/GenBank/DDBJ whole genome shotgun (WGS) entry which is preliminary data.</text>
</comment>
<dbReference type="GO" id="GO:0055085">
    <property type="term" value="P:transmembrane transport"/>
    <property type="evidence" value="ECO:0007669"/>
    <property type="project" value="InterPro"/>
</dbReference>
<gene>
    <name evidence="2" type="ORF">GCM10011309_07830</name>
</gene>
<evidence type="ECO:0000313" key="2">
    <source>
        <dbReference type="EMBL" id="GGX60426.1"/>
    </source>
</evidence>
<accession>A0A918KEC5</accession>
<dbReference type="AlphaFoldDB" id="A0A918KEC5"/>
<dbReference type="EMBL" id="BMYV01000001">
    <property type="protein sequence ID" value="GGX60426.1"/>
    <property type="molecule type" value="Genomic_DNA"/>
</dbReference>
<sequence>MLKGSIFVGFLLAFIVVVAGLFLAQQKPVELVSQNLGSLERQPEVKVTLDRKNYLPEKPQINVFPPFNEPGHSLEGRSSHPAPPVFPANAERSGHCVYTAQIDRTGSVKSVLSLKCSDVVFEEPSRASILKTRFHPTKNDIGQTEPFETEPRTIRFQLLDEAGEIIPE</sequence>
<proteinExistence type="predicted"/>
<dbReference type="Proteomes" id="UP000600865">
    <property type="component" value="Unassembled WGS sequence"/>
</dbReference>
<evidence type="ECO:0000313" key="3">
    <source>
        <dbReference type="Proteomes" id="UP000600865"/>
    </source>
</evidence>